<dbReference type="Pfam" id="PF13634">
    <property type="entry name" value="Nucleoporin_FG"/>
    <property type="match status" value="2"/>
</dbReference>
<name>A0ABP0EIY2_9ASCO</name>
<feature type="coiled-coil region" evidence="6">
    <location>
        <begin position="1239"/>
        <end position="1270"/>
    </location>
</feature>
<keyword evidence="4" id="KW-0653">Protein transport</keyword>
<protein>
    <recommendedName>
        <fullName evidence="8">Nucleoporin Nup159/Nup146 N-terminal domain-containing protein</fullName>
    </recommendedName>
</protein>
<keyword evidence="10" id="KW-1185">Reference proteome</keyword>
<keyword evidence="5" id="KW-0539">Nucleus</keyword>
<reference evidence="9 10" key="1">
    <citation type="submission" date="2024-01" db="EMBL/GenBank/DDBJ databases">
        <authorList>
            <consortium name="Genoscope - CEA"/>
            <person name="William W."/>
        </authorList>
    </citation>
    <scope>NUCLEOTIDE SEQUENCE [LARGE SCALE GENOMIC DNA]</scope>
    <source>
        <strain evidence="9 10">29B2s-10</strain>
    </source>
</reference>
<feature type="compositionally biased region" description="Polar residues" evidence="7">
    <location>
        <begin position="975"/>
        <end position="987"/>
    </location>
</feature>
<evidence type="ECO:0000256" key="4">
    <source>
        <dbReference type="ARBA" id="ARBA00023132"/>
    </source>
</evidence>
<sequence length="1353" mass="142815">MSEEIAILDEVASEHFGFKLSEPSEGIRVFDALPFDKVQSRDVDLLSFNNVKHYFACSDMSSLIVESIDVLKGGDEGEVNPKSWARVDGVNDITQLKFNFDGSKLFFLDGGKLLSISNFKKLEPKTVANGQTKRFCPSPTSSKLLILRDNGDLYVDGVLWKSNIMTMSWTLDGEYVIYADSNEVRIAKPLSDTFDSVALVDGYLVLTATEVSLNVILLVFGPESNDPTDHDFKTLVVVLDENKKSTTTYEADVAPPFGAERIGTYYIKTLNNWAKDQTLSFITAASSTDISTIELQKDGDSFQDPKSIVQLNDSDRAQFPLNDDGDDISPVGLALDLTNSDTIVSEPCIGIESAQGLPKLWCLTQEGTLLGWWLYDSAKLSKDEVSLAGPLASLNGEISKPEPKKEVKFEEFNEKPTYSSTTTNNPFGSSTGSVFGTGAFGSQTVKSDNPFGTSTGSPFGGFGNNKPDAPASEAQNKPTTTTNVSGFGISNTATNKPTTSPEKTGGFGSSGFGSSGFGSSGFGSSGFGSTPKVDTSSSSSGFGKSAFGSSGFGSNPAASSTTTSSGFGKSAFGSSGFGSSSAAATTSASSGFGKSAFGSSGFGSSPTTDSSAAPSGFGKSSFGSGAFGSTATGSPFGSLADKSKSSEVSPFGGFGSTERKSSPFAGLSSENKSSSPFAGLSSENKSSSPFAGLSSENKSSSPFAELSSDRSATSSPFDGPSSADLSSTASPELSSTKPSTSNPFGSSTANAFGSLGLSDSNTLAKEESPKATTGGLFGKSEEAPKASSGGLFSKSEEAPKATSGGLFGKSEEAPKESTGGLFGKSEEAPKATSGGLFGKSEEAPKESTGGLFGKSEEAPKSTGGLFGKSEEAPKASSGGLFGKSEEAPKATSGGLFGKSEEAPKATSGGLFGKSEEAPKESTGGLFGKSEEAPKATSGGLFGKSEEAPKESTGGLFGNSEEAPKASTGGLFGSQKKISNNDTSTTKNLDSKASGIFGVDNSKSPNTGLISGFSGFGINNSEKKPAPIKSSADDNSDSKSAPFLESTDAVKDTDSKLTDEKHSETPKTVEDPGTVAKIEVEDNTPKPVRECEPFQNFAGIKPLPKPETNKVQNMTNEIYYKTSGILQVLENNVKILGNYLEELGDDKISLTEEDLDKPELWRVASSLNELQDITYNYDSQQDIALRAQNEIYEKLSNLTIRTEDSFIQRTKVDKLLTQLAAFKDETNVKKLKNRPLEYPSVELQTSVRQKLQRYEKLKKELLLKLMTLKTKLVPENVFIQNAENMVFKINERILDHLGEIDRLAQKFGAIEFEEEKEEQDDDVQEVNGNKILQRWQLADSLTGKPIASRSVSLN</sequence>
<feature type="compositionally biased region" description="Basic and acidic residues" evidence="7">
    <location>
        <begin position="1077"/>
        <end position="1087"/>
    </location>
</feature>
<dbReference type="InterPro" id="IPR015943">
    <property type="entry name" value="WD40/YVTN_repeat-like_dom_sf"/>
</dbReference>
<dbReference type="Proteomes" id="UP001497600">
    <property type="component" value="Chromosome G"/>
</dbReference>
<feature type="compositionally biased region" description="Polar residues" evidence="7">
    <location>
        <begin position="668"/>
        <end position="702"/>
    </location>
</feature>
<feature type="compositionally biased region" description="Polar residues" evidence="7">
    <location>
        <begin position="723"/>
        <end position="763"/>
    </location>
</feature>
<evidence type="ECO:0000256" key="3">
    <source>
        <dbReference type="ARBA" id="ARBA00022448"/>
    </source>
</evidence>
<dbReference type="Gene3D" id="2.130.10.10">
    <property type="entry name" value="YVTN repeat-like/Quinoprotein amine dehydrogenase"/>
    <property type="match status" value="1"/>
</dbReference>
<feature type="compositionally biased region" description="Polar residues" evidence="7">
    <location>
        <begin position="473"/>
        <end position="502"/>
    </location>
</feature>
<evidence type="ECO:0000313" key="9">
    <source>
        <dbReference type="EMBL" id="CAK7919668.1"/>
    </source>
</evidence>
<dbReference type="Pfam" id="PF16755">
    <property type="entry name" value="Beta-prop_NUP159_NUP214"/>
    <property type="match status" value="1"/>
</dbReference>
<accession>A0ABP0EIY2</accession>
<evidence type="ECO:0000256" key="7">
    <source>
        <dbReference type="SAM" id="MobiDB-lite"/>
    </source>
</evidence>
<dbReference type="InterPro" id="IPR025574">
    <property type="entry name" value="Nucleoporin_FG_rpt"/>
</dbReference>
<evidence type="ECO:0000313" key="10">
    <source>
        <dbReference type="Proteomes" id="UP001497600"/>
    </source>
</evidence>
<keyword evidence="4" id="KW-0811">Translocation</keyword>
<evidence type="ECO:0000256" key="2">
    <source>
        <dbReference type="ARBA" id="ARBA00004620"/>
    </source>
</evidence>
<keyword evidence="4" id="KW-0509">mRNA transport</keyword>
<keyword evidence="4" id="KW-0906">Nuclear pore complex</keyword>
<evidence type="ECO:0000259" key="8">
    <source>
        <dbReference type="Pfam" id="PF16755"/>
    </source>
</evidence>
<feature type="region of interest" description="Disordered" evidence="7">
    <location>
        <begin position="636"/>
        <end position="1087"/>
    </location>
</feature>
<evidence type="ECO:0000256" key="6">
    <source>
        <dbReference type="SAM" id="Coils"/>
    </source>
</evidence>
<dbReference type="EMBL" id="OZ004259">
    <property type="protein sequence ID" value="CAK7919668.1"/>
    <property type="molecule type" value="Genomic_DNA"/>
</dbReference>
<feature type="region of interest" description="Disordered" evidence="7">
    <location>
        <begin position="448"/>
        <end position="512"/>
    </location>
</feature>
<organism evidence="9 10">
    <name type="scientific">[Candida] anglica</name>
    <dbReference type="NCBI Taxonomy" id="148631"/>
    <lineage>
        <taxon>Eukaryota</taxon>
        <taxon>Fungi</taxon>
        <taxon>Dikarya</taxon>
        <taxon>Ascomycota</taxon>
        <taxon>Saccharomycotina</taxon>
        <taxon>Pichiomycetes</taxon>
        <taxon>Debaryomycetaceae</taxon>
        <taxon>Kurtzmaniella</taxon>
    </lineage>
</organism>
<evidence type="ECO:0000256" key="1">
    <source>
        <dbReference type="ARBA" id="ARBA00004567"/>
    </source>
</evidence>
<dbReference type="SUPFAM" id="SSF117289">
    <property type="entry name" value="Nucleoporin domain"/>
    <property type="match status" value="1"/>
</dbReference>
<comment type="subcellular location">
    <subcellularLocation>
        <location evidence="2">Nucleus membrane</location>
        <topology evidence="2">Peripheral membrane protein</topology>
        <orientation evidence="2">Nucleoplasmic side</orientation>
    </subcellularLocation>
    <subcellularLocation>
        <location evidence="1">Nucleus</location>
        <location evidence="1">Nuclear pore complex</location>
    </subcellularLocation>
</comment>
<gene>
    <name evidence="9" type="ORF">CAAN4_G19878</name>
</gene>
<keyword evidence="3" id="KW-0813">Transport</keyword>
<feature type="domain" description="Nucleoporin Nup159/Nup146 N-terminal" evidence="8">
    <location>
        <begin position="43"/>
        <end position="369"/>
    </location>
</feature>
<feature type="compositionally biased region" description="Basic and acidic residues" evidence="7">
    <location>
        <begin position="1047"/>
        <end position="1069"/>
    </location>
</feature>
<keyword evidence="6" id="KW-0175">Coiled coil</keyword>
<proteinExistence type="predicted"/>
<dbReference type="InterPro" id="IPR039462">
    <property type="entry name" value="Nup159/Nup146_N"/>
</dbReference>
<evidence type="ECO:0000256" key="5">
    <source>
        <dbReference type="ARBA" id="ARBA00023242"/>
    </source>
</evidence>